<dbReference type="Pfam" id="PF18065">
    <property type="entry name" value="PatG_C"/>
    <property type="match status" value="1"/>
</dbReference>
<dbReference type="PANTHER" id="PTHR43806:SF11">
    <property type="entry name" value="CEREVISIN-RELATED"/>
    <property type="match status" value="1"/>
</dbReference>
<evidence type="ECO:0000259" key="7">
    <source>
        <dbReference type="Pfam" id="PF00082"/>
    </source>
</evidence>
<protein>
    <submittedName>
        <fullName evidence="10">PatA/PatG family cyanobactin maturation protease</fullName>
    </submittedName>
</protein>
<feature type="active site" description="Charge relay system" evidence="5">
    <location>
        <position position="29"/>
    </location>
</feature>
<dbReference type="PROSITE" id="PS51892">
    <property type="entry name" value="SUBTILASE"/>
    <property type="match status" value="1"/>
</dbReference>
<dbReference type="Proteomes" id="UP001212123">
    <property type="component" value="Unassembled WGS sequence"/>
</dbReference>
<evidence type="ECO:0000256" key="1">
    <source>
        <dbReference type="ARBA" id="ARBA00011073"/>
    </source>
</evidence>
<dbReference type="InterPro" id="IPR036852">
    <property type="entry name" value="Peptidase_S8/S53_dom_sf"/>
</dbReference>
<feature type="active site" description="Charge relay system" evidence="5">
    <location>
        <position position="113"/>
    </location>
</feature>
<feature type="domain" description="PatG C-terminal" evidence="9">
    <location>
        <begin position="615"/>
        <end position="726"/>
    </location>
</feature>
<evidence type="ECO:0000256" key="3">
    <source>
        <dbReference type="ARBA" id="ARBA00022801"/>
    </source>
</evidence>
<dbReference type="RefSeq" id="WP_271805359.1">
    <property type="nucleotide sequence ID" value="NZ_JAQMTU010000052.1"/>
</dbReference>
<dbReference type="CDD" id="cd07476">
    <property type="entry name" value="Peptidases_S8_thiazoline_oxidase_subtilisin-like_protease"/>
    <property type="match status" value="1"/>
</dbReference>
<evidence type="ECO:0000256" key="5">
    <source>
        <dbReference type="PROSITE-ProRule" id="PRU01240"/>
    </source>
</evidence>
<evidence type="ECO:0000313" key="10">
    <source>
        <dbReference type="EMBL" id="MDB9486765.1"/>
    </source>
</evidence>
<dbReference type="InterPro" id="IPR050131">
    <property type="entry name" value="Peptidase_S8_subtilisin-like"/>
</dbReference>
<feature type="active site" description="Charge relay system" evidence="5">
    <location>
        <position position="274"/>
    </location>
</feature>
<evidence type="ECO:0000256" key="6">
    <source>
        <dbReference type="SAM" id="MobiDB-lite"/>
    </source>
</evidence>
<keyword evidence="3 5" id="KW-0378">Hydrolase</keyword>
<evidence type="ECO:0000256" key="4">
    <source>
        <dbReference type="ARBA" id="ARBA00022825"/>
    </source>
</evidence>
<dbReference type="GO" id="GO:0006508">
    <property type="term" value="P:proteolysis"/>
    <property type="evidence" value="ECO:0007669"/>
    <property type="project" value="UniProtKB-KW"/>
</dbReference>
<dbReference type="Pfam" id="PF00082">
    <property type="entry name" value="Peptidase_S8"/>
    <property type="match status" value="1"/>
</dbReference>
<dbReference type="InterPro" id="IPR034056">
    <property type="entry name" value="Pep_S8_PatG/PatA-like"/>
</dbReference>
<name>A0ABT5A5H0_9CYAN</name>
<feature type="region of interest" description="Disordered" evidence="6">
    <location>
        <begin position="353"/>
        <end position="373"/>
    </location>
</feature>
<dbReference type="Pfam" id="PF18047">
    <property type="entry name" value="PatG_D"/>
    <property type="match status" value="1"/>
</dbReference>
<gene>
    <name evidence="10" type="ORF">PN492_09430</name>
</gene>
<feature type="domain" description="PatG" evidence="8">
    <location>
        <begin position="454"/>
        <end position="564"/>
    </location>
</feature>
<dbReference type="InterPro" id="IPR040483">
    <property type="entry name" value="PatG_dom"/>
</dbReference>
<keyword evidence="2 5" id="KW-0645">Protease</keyword>
<evidence type="ECO:0000259" key="9">
    <source>
        <dbReference type="Pfam" id="PF18065"/>
    </source>
</evidence>
<dbReference type="NCBIfam" id="TIGR03895">
    <property type="entry name" value="protease_PatA"/>
    <property type="match status" value="1"/>
</dbReference>
<proteinExistence type="inferred from homology"/>
<dbReference type="PANTHER" id="PTHR43806">
    <property type="entry name" value="PEPTIDASE S8"/>
    <property type="match status" value="1"/>
</dbReference>
<organism evidence="10 11">
    <name type="scientific">Dolichospermum circinale CS-537/01</name>
    <dbReference type="NCBI Taxonomy" id="3021739"/>
    <lineage>
        <taxon>Bacteria</taxon>
        <taxon>Bacillati</taxon>
        <taxon>Cyanobacteriota</taxon>
        <taxon>Cyanophyceae</taxon>
        <taxon>Nostocales</taxon>
        <taxon>Aphanizomenonaceae</taxon>
        <taxon>Dolichospermum</taxon>
        <taxon>Dolichospermum circinale</taxon>
    </lineage>
</organism>
<comment type="caution">
    <text evidence="10">The sequence shown here is derived from an EMBL/GenBank/DDBJ whole genome shotgun (WGS) entry which is preliminary data.</text>
</comment>
<keyword evidence="11" id="KW-1185">Reference proteome</keyword>
<dbReference type="PROSITE" id="PS00138">
    <property type="entry name" value="SUBTILASE_SER"/>
    <property type="match status" value="1"/>
</dbReference>
<dbReference type="InterPro" id="IPR023830">
    <property type="entry name" value="Peptidase_S8A_PatG"/>
</dbReference>
<dbReference type="InterPro" id="IPR040636">
    <property type="entry name" value="PatG_C"/>
</dbReference>
<accession>A0ABT5A5H0</accession>
<dbReference type="Gene3D" id="3.40.50.200">
    <property type="entry name" value="Peptidase S8/S53 domain"/>
    <property type="match status" value="1"/>
</dbReference>
<dbReference type="SUPFAM" id="SSF52743">
    <property type="entry name" value="Subtilisin-like"/>
    <property type="match status" value="1"/>
</dbReference>
<dbReference type="InterPro" id="IPR000209">
    <property type="entry name" value="Peptidase_S8/S53_dom"/>
</dbReference>
<feature type="domain" description="Peptidase S8/S53" evidence="7">
    <location>
        <begin position="109"/>
        <end position="311"/>
    </location>
</feature>
<comment type="similarity">
    <text evidence="1 5">Belongs to the peptidase S8 family.</text>
</comment>
<dbReference type="InterPro" id="IPR023828">
    <property type="entry name" value="Peptidase_S8_Ser-AS"/>
</dbReference>
<evidence type="ECO:0000259" key="8">
    <source>
        <dbReference type="Pfam" id="PF18047"/>
    </source>
</evidence>
<sequence>MPNLTDIPGISQIWTRTKGDPRIKIAILDGSADLERSCFQGAKFSQFKPYWSEDIELNEEYYYYLNLSLDFNKEQKDKKDDPDHDKEGAKKEREAFFAPFPPAIRQRIELSSHATHISSTILGQHGTPAPGIAPLCTALNIPISFANDDFISPINLTHAINTAWQWGANIIHIAACHPTQTGVAPDLFARAVKQCQDNNMLIIAPGGNDKGECWCIPSILPGVITVGAMRDDGQPFKFSNYGGEYQNKGVMANGENILGAQPGTEEPIREKGTSCAAPIVTGISALLMSMQLQRGEQPNAEAVREAILNSAIPCNPEEVEEPERCLLGKLNIPGAFQLLTGEKLEPHLQPLSYQGVQQPHPQPLSYQGVQQPHPQPLSYQGVQQPHPQPLSYEERGVGISRSQVLPGNATLEALPLTISSGRALETVFPAGDWEREQRSEITQGVTPSAASKLVYALGTIGYDFGNEARRDTFKQLMPAVNMDGAIIPANPYDSRQMVNYLSENPAEAKPLIWTLNQELTPIYALEPVSGFAADIYETLIAMLEGQIQPEDSDNFVERVSIPARLTDRTVELFSGQVVPVITLTNTRGMYGWKVNSLVDMAMQTVITEATAPAEEMAMRKALSSFLNRVYYDLRNLGQFAKDRALNFSVTNAFQAASSFSQAISTGMQLDSIEVEKSPFCRINSDCWDVKLKFFDPENGRRAKKVYLFTIDVSDRIPVTLGQVRSWSVRK</sequence>
<keyword evidence="4 5" id="KW-0720">Serine protease</keyword>
<evidence type="ECO:0000313" key="11">
    <source>
        <dbReference type="Proteomes" id="UP001212123"/>
    </source>
</evidence>
<reference evidence="10 11" key="1">
    <citation type="submission" date="2023-01" db="EMBL/GenBank/DDBJ databases">
        <title>Genomes from the Australian National Cyanobacteria Reference Collection.</title>
        <authorList>
            <person name="Willis A."/>
            <person name="Lee E.M.F."/>
        </authorList>
    </citation>
    <scope>NUCLEOTIDE SEQUENCE [LARGE SCALE GENOMIC DNA]</scope>
    <source>
        <strain evidence="10 11">CS-537/01</strain>
    </source>
</reference>
<evidence type="ECO:0000256" key="2">
    <source>
        <dbReference type="ARBA" id="ARBA00022670"/>
    </source>
</evidence>
<dbReference type="GO" id="GO:0008233">
    <property type="term" value="F:peptidase activity"/>
    <property type="evidence" value="ECO:0007669"/>
    <property type="project" value="UniProtKB-KW"/>
</dbReference>
<dbReference type="EMBL" id="JAQMTU010000052">
    <property type="protein sequence ID" value="MDB9486765.1"/>
    <property type="molecule type" value="Genomic_DNA"/>
</dbReference>